<dbReference type="Proteomes" id="UP000839052">
    <property type="component" value="Chromosome"/>
</dbReference>
<reference evidence="1 2" key="1">
    <citation type="submission" date="2021-10" db="EMBL/GenBank/DDBJ databases">
        <authorList>
            <person name="Koch H."/>
        </authorList>
    </citation>
    <scope>NUCLEOTIDE SEQUENCE [LARGE SCALE GENOMIC DNA]</scope>
    <source>
        <strain evidence="1">6680</strain>
    </source>
</reference>
<evidence type="ECO:0000313" key="1">
    <source>
        <dbReference type="EMBL" id="CAG9933844.1"/>
    </source>
</evidence>
<sequence>MLISRDERLNHTDFRDKYGLFALIFLDAESKVCLKYEVLYGKNGRGQKGRWT</sequence>
<accession>A0ABM8Z1Q7</accession>
<dbReference type="EMBL" id="OU912926">
    <property type="protein sequence ID" value="CAG9933844.1"/>
    <property type="molecule type" value="Genomic_DNA"/>
</dbReference>
<organism evidence="1 2">
    <name type="scientific">Candidatus Nitrotoga arctica</name>
    <dbReference type="NCBI Taxonomy" id="453162"/>
    <lineage>
        <taxon>Bacteria</taxon>
        <taxon>Pseudomonadati</taxon>
        <taxon>Pseudomonadota</taxon>
        <taxon>Betaproteobacteria</taxon>
        <taxon>Nitrosomonadales</taxon>
        <taxon>Gallionellaceae</taxon>
        <taxon>Candidatus Nitrotoga</taxon>
    </lineage>
</organism>
<keyword evidence="2" id="KW-1185">Reference proteome</keyword>
<proteinExistence type="predicted"/>
<gene>
    <name evidence="1" type="ORF">NTG6680_2595</name>
</gene>
<protein>
    <submittedName>
        <fullName evidence="1">Uncharacterized protein</fullName>
    </submittedName>
</protein>
<evidence type="ECO:0000313" key="2">
    <source>
        <dbReference type="Proteomes" id="UP000839052"/>
    </source>
</evidence>
<name>A0ABM8Z1Q7_9PROT</name>